<name>A0A2T0ZXU8_9ACTN</name>
<evidence type="ECO:0000256" key="2">
    <source>
        <dbReference type="ARBA" id="ARBA00005466"/>
    </source>
</evidence>
<dbReference type="PANTHER" id="PTHR42973">
    <property type="entry name" value="BINDING OXIDOREDUCTASE, PUTATIVE (AFU_ORTHOLOGUE AFUA_1G17690)-RELATED"/>
    <property type="match status" value="1"/>
</dbReference>
<dbReference type="InterPro" id="IPR016169">
    <property type="entry name" value="FAD-bd_PCMH_sub2"/>
</dbReference>
<dbReference type="GO" id="GO:0016491">
    <property type="term" value="F:oxidoreductase activity"/>
    <property type="evidence" value="ECO:0007669"/>
    <property type="project" value="UniProtKB-KW"/>
</dbReference>
<evidence type="ECO:0000313" key="7">
    <source>
        <dbReference type="EMBL" id="PRZ41181.1"/>
    </source>
</evidence>
<evidence type="ECO:0000313" key="8">
    <source>
        <dbReference type="Proteomes" id="UP000237752"/>
    </source>
</evidence>
<comment type="caution">
    <text evidence="7">The sequence shown here is derived from an EMBL/GenBank/DDBJ whole genome shotgun (WGS) entry which is preliminary data.</text>
</comment>
<keyword evidence="3" id="KW-0285">Flavoprotein</keyword>
<dbReference type="PROSITE" id="PS51387">
    <property type="entry name" value="FAD_PCMH"/>
    <property type="match status" value="1"/>
</dbReference>
<dbReference type="AlphaFoldDB" id="A0A2T0ZXU8"/>
<dbReference type="PROSITE" id="PS00862">
    <property type="entry name" value="OX2_COVAL_FAD"/>
    <property type="match status" value="1"/>
</dbReference>
<dbReference type="EMBL" id="PVUE01000011">
    <property type="protein sequence ID" value="PRZ41181.1"/>
    <property type="molecule type" value="Genomic_DNA"/>
</dbReference>
<evidence type="ECO:0000256" key="4">
    <source>
        <dbReference type="ARBA" id="ARBA00022827"/>
    </source>
</evidence>
<dbReference type="Proteomes" id="UP000237752">
    <property type="component" value="Unassembled WGS sequence"/>
</dbReference>
<dbReference type="InterPro" id="IPR050416">
    <property type="entry name" value="FAD-linked_Oxidoreductase"/>
</dbReference>
<sequence>MIIFPPGSPEYESATTPHNAIASQHPAVVARPTSTAEVAEVVAYAAARGLGILPQATGHGAGGEIGDDVLILDTSGLVELTIDPKARTASAGPGLTWGEINPRVEKFGLLGLLGSSPSVAIGGYTFGGGFGWLTRPHGAASAALRSVEYVDGTGRVRLASDDAVDAVDRDAVWAFRGGGGVGIATRLDFDLKPAPDLYAGYFLWPIDDLEAVTTAWAAAQALVGEAVGTSISVLHTPPGPPFPDDLQGVPVVHLAVASSHGEDEARPLLNAVREAAAPVVDTWGPADAAKLATIHLDPPAAVPALGDARWLSSETPDNAVGILAVASASHSPLALIEIRSFANNAATRDGAATITSGPFALHAVGALGDSSDRPVIEAAFKKLRAAAAPVDLGRSIGSWVEGASSVPDALAPEVRERVVRIADAVDPEGRIRRSRYLL</sequence>
<dbReference type="InterPro" id="IPR016167">
    <property type="entry name" value="FAD-bd_PCMH_sub1"/>
</dbReference>
<dbReference type="SUPFAM" id="SSF56176">
    <property type="entry name" value="FAD-binding/transporter-associated domain-like"/>
    <property type="match status" value="1"/>
</dbReference>
<evidence type="ECO:0000256" key="5">
    <source>
        <dbReference type="ARBA" id="ARBA00023002"/>
    </source>
</evidence>
<dbReference type="PANTHER" id="PTHR42973:SF39">
    <property type="entry name" value="FAD-BINDING PCMH-TYPE DOMAIN-CONTAINING PROTEIN"/>
    <property type="match status" value="1"/>
</dbReference>
<gene>
    <name evidence="7" type="ORF">CLV47_11157</name>
</gene>
<proteinExistence type="inferred from homology"/>
<dbReference type="InterPro" id="IPR016166">
    <property type="entry name" value="FAD-bd_PCMH"/>
</dbReference>
<keyword evidence="4" id="KW-0274">FAD</keyword>
<dbReference type="InterPro" id="IPR036318">
    <property type="entry name" value="FAD-bd_PCMH-like_sf"/>
</dbReference>
<dbReference type="Gene3D" id="3.40.462.20">
    <property type="match status" value="1"/>
</dbReference>
<comment type="cofactor">
    <cofactor evidence="1">
        <name>FAD</name>
        <dbReference type="ChEBI" id="CHEBI:57692"/>
    </cofactor>
</comment>
<dbReference type="RefSeq" id="WP_202862574.1">
    <property type="nucleotide sequence ID" value="NZ_PVUE01000011.1"/>
</dbReference>
<dbReference type="InterPro" id="IPR006094">
    <property type="entry name" value="Oxid_FAD_bind_N"/>
</dbReference>
<feature type="domain" description="FAD-binding PCMH-type" evidence="6">
    <location>
        <begin position="21"/>
        <end position="194"/>
    </location>
</feature>
<evidence type="ECO:0000256" key="1">
    <source>
        <dbReference type="ARBA" id="ARBA00001974"/>
    </source>
</evidence>
<keyword evidence="5" id="KW-0560">Oxidoreductase</keyword>
<reference evidence="7 8" key="1">
    <citation type="submission" date="2018-03" db="EMBL/GenBank/DDBJ databases">
        <title>Genomic Encyclopedia of Archaeal and Bacterial Type Strains, Phase II (KMG-II): from individual species to whole genera.</title>
        <authorList>
            <person name="Goeker M."/>
        </authorList>
    </citation>
    <scope>NUCLEOTIDE SEQUENCE [LARGE SCALE GENOMIC DNA]</scope>
    <source>
        <strain evidence="7 8">DSM 100065</strain>
    </source>
</reference>
<dbReference type="GO" id="GO:0071949">
    <property type="term" value="F:FAD binding"/>
    <property type="evidence" value="ECO:0007669"/>
    <property type="project" value="InterPro"/>
</dbReference>
<comment type="similarity">
    <text evidence="2">Belongs to the oxygen-dependent FAD-linked oxidoreductase family.</text>
</comment>
<dbReference type="Gene3D" id="3.30.465.10">
    <property type="match status" value="1"/>
</dbReference>
<accession>A0A2T0ZXU8</accession>
<organism evidence="7 8">
    <name type="scientific">Antricoccus suffuscus</name>
    <dbReference type="NCBI Taxonomy" id="1629062"/>
    <lineage>
        <taxon>Bacteria</taxon>
        <taxon>Bacillati</taxon>
        <taxon>Actinomycetota</taxon>
        <taxon>Actinomycetes</taxon>
        <taxon>Geodermatophilales</taxon>
        <taxon>Antricoccaceae</taxon>
        <taxon>Antricoccus</taxon>
    </lineage>
</organism>
<dbReference type="InterPro" id="IPR006093">
    <property type="entry name" value="Oxy_OxRdtase_FAD_BS"/>
</dbReference>
<evidence type="ECO:0000259" key="6">
    <source>
        <dbReference type="PROSITE" id="PS51387"/>
    </source>
</evidence>
<keyword evidence="8" id="KW-1185">Reference proteome</keyword>
<dbReference type="Gene3D" id="3.30.43.10">
    <property type="entry name" value="Uridine Diphospho-n-acetylenolpyruvylglucosamine Reductase, domain 2"/>
    <property type="match status" value="1"/>
</dbReference>
<protein>
    <submittedName>
        <fullName evidence="7">FAD/FMN-containing dehydrogenase</fullName>
    </submittedName>
</protein>
<evidence type="ECO:0000256" key="3">
    <source>
        <dbReference type="ARBA" id="ARBA00022630"/>
    </source>
</evidence>
<dbReference type="Pfam" id="PF01565">
    <property type="entry name" value="FAD_binding_4"/>
    <property type="match status" value="1"/>
</dbReference>